<protein>
    <submittedName>
        <fullName evidence="8">Major facilitator superfamily domain-containing protein</fullName>
    </submittedName>
</protein>
<name>A0AAJ0B777_9PEZI</name>
<evidence type="ECO:0000256" key="6">
    <source>
        <dbReference type="SAM" id="Phobius"/>
    </source>
</evidence>
<keyword evidence="2 6" id="KW-0812">Transmembrane</keyword>
<keyword evidence="4 6" id="KW-0472">Membrane</keyword>
<evidence type="ECO:0000256" key="5">
    <source>
        <dbReference type="SAM" id="MobiDB-lite"/>
    </source>
</evidence>
<dbReference type="PANTHER" id="PTHR23502:SF134">
    <property type="entry name" value="MAJOR FACILITATOR SUPERFAMILY (MFS) PROFILE DOMAIN-CONTAINING PROTEIN-RELATED"/>
    <property type="match status" value="1"/>
</dbReference>
<feature type="domain" description="Major facilitator superfamily (MFS) profile" evidence="7">
    <location>
        <begin position="82"/>
        <end position="624"/>
    </location>
</feature>
<dbReference type="InterPro" id="IPR011701">
    <property type="entry name" value="MFS"/>
</dbReference>
<evidence type="ECO:0000256" key="4">
    <source>
        <dbReference type="ARBA" id="ARBA00023136"/>
    </source>
</evidence>
<dbReference type="SUPFAM" id="SSF103473">
    <property type="entry name" value="MFS general substrate transporter"/>
    <property type="match status" value="2"/>
</dbReference>
<feature type="transmembrane region" description="Helical" evidence="6">
    <location>
        <begin position="117"/>
        <end position="137"/>
    </location>
</feature>
<evidence type="ECO:0000256" key="2">
    <source>
        <dbReference type="ARBA" id="ARBA00022692"/>
    </source>
</evidence>
<evidence type="ECO:0000313" key="9">
    <source>
        <dbReference type="Proteomes" id="UP001239445"/>
    </source>
</evidence>
<feature type="region of interest" description="Disordered" evidence="5">
    <location>
        <begin position="441"/>
        <end position="471"/>
    </location>
</feature>
<evidence type="ECO:0000256" key="1">
    <source>
        <dbReference type="ARBA" id="ARBA00004141"/>
    </source>
</evidence>
<feature type="transmembrane region" description="Helical" evidence="6">
    <location>
        <begin position="369"/>
        <end position="388"/>
    </location>
</feature>
<evidence type="ECO:0000256" key="3">
    <source>
        <dbReference type="ARBA" id="ARBA00022989"/>
    </source>
</evidence>
<dbReference type="GO" id="GO:0005886">
    <property type="term" value="C:plasma membrane"/>
    <property type="evidence" value="ECO:0007669"/>
    <property type="project" value="TreeGrafter"/>
</dbReference>
<dbReference type="Pfam" id="PF07690">
    <property type="entry name" value="MFS_1"/>
    <property type="match status" value="1"/>
</dbReference>
<keyword evidence="3 6" id="KW-1133">Transmembrane helix</keyword>
<feature type="transmembrane region" description="Helical" evidence="6">
    <location>
        <begin position="586"/>
        <end position="607"/>
    </location>
</feature>
<dbReference type="Gene3D" id="1.20.1250.20">
    <property type="entry name" value="MFS general substrate transporter like domains"/>
    <property type="match status" value="1"/>
</dbReference>
<comment type="caution">
    <text evidence="8">The sequence shown here is derived from an EMBL/GenBank/DDBJ whole genome shotgun (WGS) entry which is preliminary data.</text>
</comment>
<feature type="region of interest" description="Disordered" evidence="5">
    <location>
        <begin position="309"/>
        <end position="330"/>
    </location>
</feature>
<feature type="region of interest" description="Disordered" evidence="5">
    <location>
        <begin position="1"/>
        <end position="29"/>
    </location>
</feature>
<feature type="transmembrane region" description="Helical" evidence="6">
    <location>
        <begin position="492"/>
        <end position="513"/>
    </location>
</feature>
<dbReference type="GO" id="GO:0022857">
    <property type="term" value="F:transmembrane transporter activity"/>
    <property type="evidence" value="ECO:0007669"/>
    <property type="project" value="InterPro"/>
</dbReference>
<feature type="transmembrane region" description="Helical" evidence="6">
    <location>
        <begin position="80"/>
        <end position="97"/>
    </location>
</feature>
<accession>A0AAJ0B777</accession>
<comment type="subcellular location">
    <subcellularLocation>
        <location evidence="1">Membrane</location>
        <topology evidence="1">Multi-pass membrane protein</topology>
    </subcellularLocation>
</comment>
<proteinExistence type="predicted"/>
<dbReference type="AlphaFoldDB" id="A0AAJ0B777"/>
<reference evidence="8" key="1">
    <citation type="submission" date="2023-06" db="EMBL/GenBank/DDBJ databases">
        <title>Genome-scale phylogeny and comparative genomics of the fungal order Sordariales.</title>
        <authorList>
            <consortium name="Lawrence Berkeley National Laboratory"/>
            <person name="Hensen N."/>
            <person name="Bonometti L."/>
            <person name="Westerberg I."/>
            <person name="Brannstrom I.O."/>
            <person name="Guillou S."/>
            <person name="Cros-Aarteil S."/>
            <person name="Calhoun S."/>
            <person name="Haridas S."/>
            <person name="Kuo A."/>
            <person name="Mondo S."/>
            <person name="Pangilinan J."/>
            <person name="Riley R."/>
            <person name="Labutti K."/>
            <person name="Andreopoulos B."/>
            <person name="Lipzen A."/>
            <person name="Chen C."/>
            <person name="Yanf M."/>
            <person name="Daum C."/>
            <person name="Ng V."/>
            <person name="Clum A."/>
            <person name="Steindorff A."/>
            <person name="Ohm R."/>
            <person name="Martin F."/>
            <person name="Silar P."/>
            <person name="Natvig D."/>
            <person name="Lalanne C."/>
            <person name="Gautier V."/>
            <person name="Ament-Velasquez S.L."/>
            <person name="Kruys A."/>
            <person name="Hutchinson M.I."/>
            <person name="Powell A.J."/>
            <person name="Barry K."/>
            <person name="Miller A.N."/>
            <person name="Grigoriev I.V."/>
            <person name="Debuchy R."/>
            <person name="Gladieux P."/>
            <person name="Thoren M.H."/>
            <person name="Johannesson H."/>
        </authorList>
    </citation>
    <scope>NUCLEOTIDE SEQUENCE</scope>
    <source>
        <strain evidence="8">PSN4</strain>
    </source>
</reference>
<dbReference type="InterPro" id="IPR020846">
    <property type="entry name" value="MFS_dom"/>
</dbReference>
<evidence type="ECO:0000259" key="7">
    <source>
        <dbReference type="PROSITE" id="PS50850"/>
    </source>
</evidence>
<feature type="transmembrane region" description="Helical" evidence="6">
    <location>
        <begin position="556"/>
        <end position="574"/>
    </location>
</feature>
<feature type="transmembrane region" description="Helical" evidence="6">
    <location>
        <begin position="519"/>
        <end position="544"/>
    </location>
</feature>
<dbReference type="EMBL" id="MU839838">
    <property type="protein sequence ID" value="KAK1752975.1"/>
    <property type="molecule type" value="Genomic_DNA"/>
</dbReference>
<evidence type="ECO:0000313" key="8">
    <source>
        <dbReference type="EMBL" id="KAK1752975.1"/>
    </source>
</evidence>
<feature type="transmembrane region" description="Helical" evidence="6">
    <location>
        <begin position="174"/>
        <end position="196"/>
    </location>
</feature>
<dbReference type="InterPro" id="IPR036259">
    <property type="entry name" value="MFS_trans_sf"/>
</dbReference>
<dbReference type="PANTHER" id="PTHR23502">
    <property type="entry name" value="MAJOR FACILITATOR SUPERFAMILY"/>
    <property type="match status" value="1"/>
</dbReference>
<keyword evidence="9" id="KW-1185">Reference proteome</keyword>
<dbReference type="PROSITE" id="PS50850">
    <property type="entry name" value="MFS"/>
    <property type="match status" value="1"/>
</dbReference>
<feature type="compositionally biased region" description="Polar residues" evidence="5">
    <location>
        <begin position="441"/>
        <end position="452"/>
    </location>
</feature>
<feature type="transmembrane region" description="Helical" evidence="6">
    <location>
        <begin position="208"/>
        <end position="228"/>
    </location>
</feature>
<dbReference type="Proteomes" id="UP001239445">
    <property type="component" value="Unassembled WGS sequence"/>
</dbReference>
<organism evidence="8 9">
    <name type="scientific">Echria macrotheca</name>
    <dbReference type="NCBI Taxonomy" id="438768"/>
    <lineage>
        <taxon>Eukaryota</taxon>
        <taxon>Fungi</taxon>
        <taxon>Dikarya</taxon>
        <taxon>Ascomycota</taxon>
        <taxon>Pezizomycotina</taxon>
        <taxon>Sordariomycetes</taxon>
        <taxon>Sordariomycetidae</taxon>
        <taxon>Sordariales</taxon>
        <taxon>Schizotheciaceae</taxon>
        <taxon>Echria</taxon>
    </lineage>
</organism>
<feature type="transmembrane region" description="Helical" evidence="6">
    <location>
        <begin position="248"/>
        <end position="266"/>
    </location>
</feature>
<feature type="transmembrane region" description="Helical" evidence="6">
    <location>
        <begin position="408"/>
        <end position="426"/>
    </location>
</feature>
<feature type="transmembrane region" description="Helical" evidence="6">
    <location>
        <begin position="149"/>
        <end position="168"/>
    </location>
</feature>
<sequence>MDIRSDARQSPVAETNGRPTARQRTQGMMDDSAEITYPYLTFKTPLPTPNVPSDATVETLQPPDLSKYTNPITWPDSRKYLMLALSCVATFLTGYTSGSYSPPQSLMREDLGASSNIAVLTGITSFCAGFGFAPMFLAPFSEMNGRYPVFVVAGIMYVVFQAVCGVVRTLAGMIIARLFVGIGASVFSTMVGGVIADMWEKEGRNTPMALFSGSVLIGTGAGPLFGAIITQRLGHTGTGNGAAWKWVFWHQVITSAVCIVILVFFFKESRGSVLLSRKARALNKWYEQREEQGYYGVWIDEEQSSDMSELSTAEPSSDEEKGTMRQPGPTASLRRIRWIVKEDEERSSLVKMITISVCRPFHLLFTESIVFFFSLWVSFAWGVLYLTFGSIPMVFRRQYGWDLGRGGLVFIALIVGAAIGTGLCIWQERILHHPRWAVPTASSGVPSSSTLVAPTDEPLPDGEKSQAPPSRSERIWSFIRRRFPADSPESRIYFTCVVSILLPIGLFIFGLTARPHIHWIVPSIGIALATLGILSIYLAIFNYFADSYHQFASSALAAQSLCRNLVGGAFPLVTGPLIENLGETRMTVLLGCIAIGLSVVPWVLVFYGDRIRARSPFASQLGRQ</sequence>
<gene>
    <name evidence="8" type="ORF">QBC47DRAFT_50388</name>
</gene>